<protein>
    <submittedName>
        <fullName evidence="2">Uncharacterized protein</fullName>
    </submittedName>
</protein>
<organism evidence="2 3">
    <name type="scientific">Salibacterium salarium</name>
    <dbReference type="NCBI Taxonomy" id="284579"/>
    <lineage>
        <taxon>Bacteria</taxon>
        <taxon>Bacillati</taxon>
        <taxon>Bacillota</taxon>
        <taxon>Bacilli</taxon>
        <taxon>Bacillales</taxon>
        <taxon>Bacillaceae</taxon>
    </lineage>
</organism>
<evidence type="ECO:0000256" key="1">
    <source>
        <dbReference type="SAM" id="Phobius"/>
    </source>
</evidence>
<sequence length="203" mass="24173">MSFLYAHGWGLFIVSEGLTWVAGLMFFVTRYGFRFNRLSQCFLYCIILFTIFQGLLAGINYLNTGQVSLLQVVIILFIIYAATLGSSDFERLDLYIKQKVNKYRHPNQSDRKYVDTSAYLKQRQLLFILHTTVFIGVHLLLFAFHFNDFIFFYLREWVQHPHQGLFQHSLINIISYVWSIIYIFDLYFYLTNAFIWWCSKLNS</sequence>
<comment type="caution">
    <text evidence="2">The sequence shown here is derived from an EMBL/GenBank/DDBJ whole genome shotgun (WGS) entry which is preliminary data.</text>
</comment>
<dbReference type="Proteomes" id="UP000275076">
    <property type="component" value="Unassembled WGS sequence"/>
</dbReference>
<dbReference type="AlphaFoldDB" id="A0A3R9QJ94"/>
<dbReference type="RefSeq" id="WP_125557742.1">
    <property type="nucleotide sequence ID" value="NZ_RBVX01000019.1"/>
</dbReference>
<keyword evidence="1" id="KW-1133">Transmembrane helix</keyword>
<keyword evidence="1" id="KW-0812">Transmembrane</keyword>
<reference evidence="2 3" key="1">
    <citation type="submission" date="2018-10" db="EMBL/GenBank/DDBJ databases">
        <title>Draft genome sequence of Bacillus salarius IM0101, isolated from a hypersaline soil in Inner Mongolia, China.</title>
        <authorList>
            <person name="Yamprayoonswat W."/>
            <person name="Boonvisut S."/>
            <person name="Jumpathong W."/>
            <person name="Sittihan S."/>
            <person name="Ruangsuj P."/>
            <person name="Wanthongcharoen S."/>
            <person name="Thongpramul N."/>
            <person name="Pimmason S."/>
            <person name="Yu B."/>
            <person name="Yasawong M."/>
        </authorList>
    </citation>
    <scope>NUCLEOTIDE SEQUENCE [LARGE SCALE GENOMIC DNA]</scope>
    <source>
        <strain evidence="2 3">IM0101</strain>
    </source>
</reference>
<feature type="transmembrane region" description="Helical" evidence="1">
    <location>
        <begin position="166"/>
        <end position="190"/>
    </location>
</feature>
<proteinExistence type="predicted"/>
<keyword evidence="1" id="KW-0472">Membrane</keyword>
<gene>
    <name evidence="2" type="ORF">D7Z54_18430</name>
</gene>
<dbReference type="OrthoDB" id="1683959at2"/>
<name>A0A3R9QJ94_9BACI</name>
<feature type="transmembrane region" description="Helical" evidence="1">
    <location>
        <begin position="6"/>
        <end position="29"/>
    </location>
</feature>
<feature type="transmembrane region" description="Helical" evidence="1">
    <location>
        <begin position="68"/>
        <end position="89"/>
    </location>
</feature>
<accession>A0A3R9QJ94</accession>
<keyword evidence="3" id="KW-1185">Reference proteome</keyword>
<evidence type="ECO:0000313" key="3">
    <source>
        <dbReference type="Proteomes" id="UP000275076"/>
    </source>
</evidence>
<feature type="transmembrane region" description="Helical" evidence="1">
    <location>
        <begin position="41"/>
        <end position="62"/>
    </location>
</feature>
<evidence type="ECO:0000313" key="2">
    <source>
        <dbReference type="EMBL" id="RSL31956.1"/>
    </source>
</evidence>
<feature type="transmembrane region" description="Helical" evidence="1">
    <location>
        <begin position="125"/>
        <end position="146"/>
    </location>
</feature>
<dbReference type="EMBL" id="RBVX01000019">
    <property type="protein sequence ID" value="RSL31956.1"/>
    <property type="molecule type" value="Genomic_DNA"/>
</dbReference>